<dbReference type="InterPro" id="IPR014716">
    <property type="entry name" value="Fibrinogen_a/b/g_C_1"/>
</dbReference>
<keyword evidence="2" id="KW-1185">Reference proteome</keyword>
<dbReference type="EMBL" id="CACRXK020001419">
    <property type="protein sequence ID" value="CAB3989018.1"/>
    <property type="molecule type" value="Genomic_DNA"/>
</dbReference>
<dbReference type="PROSITE" id="PS51406">
    <property type="entry name" value="FIBRINOGEN_C_2"/>
    <property type="match status" value="1"/>
</dbReference>
<dbReference type="InterPro" id="IPR050373">
    <property type="entry name" value="Fibrinogen_C-term_domain"/>
</dbReference>
<dbReference type="NCBIfam" id="NF040941">
    <property type="entry name" value="GGGWT_bact"/>
    <property type="match status" value="1"/>
</dbReference>
<accession>A0A6S7GAK6</accession>
<dbReference type="Pfam" id="PF00147">
    <property type="entry name" value="Fibrinogen_C"/>
    <property type="match status" value="1"/>
</dbReference>
<gene>
    <name evidence="1" type="ORF">PACLA_8A021792</name>
</gene>
<dbReference type="PANTHER" id="PTHR19143">
    <property type="entry name" value="FIBRINOGEN/TENASCIN/ANGIOPOEITIN"/>
    <property type="match status" value="1"/>
</dbReference>
<dbReference type="AlphaFoldDB" id="A0A6S7GAK6"/>
<evidence type="ECO:0000313" key="2">
    <source>
        <dbReference type="Proteomes" id="UP001152795"/>
    </source>
</evidence>
<dbReference type="OrthoDB" id="5983392at2759"/>
<dbReference type="Proteomes" id="UP001152795">
    <property type="component" value="Unassembled WGS sequence"/>
</dbReference>
<dbReference type="Gene3D" id="3.90.215.10">
    <property type="entry name" value="Gamma Fibrinogen, chain A, domain 1"/>
    <property type="match status" value="1"/>
</dbReference>
<sequence length="68" mass="7951">LRKSCASLFKEGERYDGVYTIKPDEGEPFQVRCDMRTDGGGWTVFQKRQDASVNFYRGWQEYKNSFGN</sequence>
<dbReference type="SUPFAM" id="SSF56496">
    <property type="entry name" value="Fibrinogen C-terminal domain-like"/>
    <property type="match status" value="1"/>
</dbReference>
<evidence type="ECO:0000313" key="1">
    <source>
        <dbReference type="EMBL" id="CAB3989018.1"/>
    </source>
</evidence>
<comment type="caution">
    <text evidence="1">The sequence shown here is derived from an EMBL/GenBank/DDBJ whole genome shotgun (WGS) entry which is preliminary data.</text>
</comment>
<reference evidence="1" key="1">
    <citation type="submission" date="2020-04" db="EMBL/GenBank/DDBJ databases">
        <authorList>
            <person name="Alioto T."/>
            <person name="Alioto T."/>
            <person name="Gomez Garrido J."/>
        </authorList>
    </citation>
    <scope>NUCLEOTIDE SEQUENCE</scope>
    <source>
        <strain evidence="1">A484AB</strain>
    </source>
</reference>
<dbReference type="InterPro" id="IPR036056">
    <property type="entry name" value="Fibrinogen-like_C"/>
</dbReference>
<organism evidence="1 2">
    <name type="scientific">Paramuricea clavata</name>
    <name type="common">Red gorgonian</name>
    <name type="synonym">Violescent sea-whip</name>
    <dbReference type="NCBI Taxonomy" id="317549"/>
    <lineage>
        <taxon>Eukaryota</taxon>
        <taxon>Metazoa</taxon>
        <taxon>Cnidaria</taxon>
        <taxon>Anthozoa</taxon>
        <taxon>Octocorallia</taxon>
        <taxon>Malacalcyonacea</taxon>
        <taxon>Plexauridae</taxon>
        <taxon>Paramuricea</taxon>
    </lineage>
</organism>
<proteinExistence type="predicted"/>
<dbReference type="InterPro" id="IPR002181">
    <property type="entry name" value="Fibrinogen_a/b/g_C_dom"/>
</dbReference>
<dbReference type="GO" id="GO:0005615">
    <property type="term" value="C:extracellular space"/>
    <property type="evidence" value="ECO:0007669"/>
    <property type="project" value="TreeGrafter"/>
</dbReference>
<protein>
    <submittedName>
        <fullName evidence="1">Uncharacterized protein</fullName>
    </submittedName>
</protein>
<feature type="non-terminal residue" evidence="1">
    <location>
        <position position="1"/>
    </location>
</feature>
<name>A0A6S7GAK6_PARCT</name>